<dbReference type="PANTHER" id="PTHR12526">
    <property type="entry name" value="GLYCOSYLTRANSFERASE"/>
    <property type="match status" value="1"/>
</dbReference>
<dbReference type="CDD" id="cd03801">
    <property type="entry name" value="GT4_PimA-like"/>
    <property type="match status" value="1"/>
</dbReference>
<dbReference type="InterPro" id="IPR001296">
    <property type="entry name" value="Glyco_trans_1"/>
</dbReference>
<dbReference type="PANTHER" id="PTHR12526:SF627">
    <property type="entry name" value="D-RHAMNOSYLTRANSFERASE WBPZ"/>
    <property type="match status" value="1"/>
</dbReference>
<dbReference type="Pfam" id="PF00534">
    <property type="entry name" value="Glycos_transf_1"/>
    <property type="match status" value="1"/>
</dbReference>
<dbReference type="SUPFAM" id="SSF53756">
    <property type="entry name" value="UDP-Glycosyltransferase/glycogen phosphorylase"/>
    <property type="match status" value="1"/>
</dbReference>
<evidence type="ECO:0000313" key="2">
    <source>
        <dbReference type="EMBL" id="KIA93824.1"/>
    </source>
</evidence>
<evidence type="ECO:0000259" key="1">
    <source>
        <dbReference type="Pfam" id="PF00534"/>
    </source>
</evidence>
<organism evidence="2 3">
    <name type="scientific">Pedobacter kyungheensis</name>
    <dbReference type="NCBI Taxonomy" id="1069985"/>
    <lineage>
        <taxon>Bacteria</taxon>
        <taxon>Pseudomonadati</taxon>
        <taxon>Bacteroidota</taxon>
        <taxon>Sphingobacteriia</taxon>
        <taxon>Sphingobacteriales</taxon>
        <taxon>Sphingobacteriaceae</taxon>
        <taxon>Pedobacter</taxon>
    </lineage>
</organism>
<dbReference type="GO" id="GO:0016757">
    <property type="term" value="F:glycosyltransferase activity"/>
    <property type="evidence" value="ECO:0007669"/>
    <property type="project" value="InterPro"/>
</dbReference>
<evidence type="ECO:0000313" key="3">
    <source>
        <dbReference type="Proteomes" id="UP000031246"/>
    </source>
</evidence>
<reference evidence="2 3" key="1">
    <citation type="submission" date="2014-10" db="EMBL/GenBank/DDBJ databases">
        <title>Pedobacter Kyungheensis.</title>
        <authorList>
            <person name="Anderson B.M."/>
            <person name="Newman J.D."/>
        </authorList>
    </citation>
    <scope>NUCLEOTIDE SEQUENCE [LARGE SCALE GENOMIC DNA]</scope>
    <source>
        <strain evidence="2 3">KACC 16221</strain>
    </source>
</reference>
<protein>
    <recommendedName>
        <fullName evidence="1">Glycosyl transferase family 1 domain-containing protein</fullName>
    </recommendedName>
</protein>
<dbReference type="Proteomes" id="UP000031246">
    <property type="component" value="Unassembled WGS sequence"/>
</dbReference>
<accession>A0A0C1G177</accession>
<proteinExistence type="predicted"/>
<feature type="domain" description="Glycosyl transferase family 1" evidence="1">
    <location>
        <begin position="228"/>
        <end position="385"/>
    </location>
</feature>
<dbReference type="EMBL" id="JSYN01000012">
    <property type="protein sequence ID" value="KIA93824.1"/>
    <property type="molecule type" value="Genomic_DNA"/>
</dbReference>
<keyword evidence="3" id="KW-1185">Reference proteome</keyword>
<dbReference type="RefSeq" id="WP_039475856.1">
    <property type="nucleotide sequence ID" value="NZ_JSYN01000012.1"/>
</dbReference>
<dbReference type="AlphaFoldDB" id="A0A0C1G177"/>
<sequence length="411" mass="46748">MRVLWFTNNQAGYNSDLNGYNGGGWITSLEKEVRKLPNLELAISFFFQDEPFKVEQENVIYYPISIARGIQDRFKRAFSKSKQEASHVSAFKSVIDDFKPDIIHVFGSERTFGLIAQYTHIPTIIHLQGLLIPCLNALVPPFYSQWDIFRSNGLNPLRLLSNYGQLKGWKTSVEREKRIFAGCNYFMGRTEWDKRITKIYSPKSHYYYCSEMLRESFFNARPWQVITNRNMVIIVTTISNPLYKGADMLLKTAQILKNELKLNFEWLVYGVNEMDFASFKTGIHLEAVSVYPKGIASSDIIKEALGNCDVFVHPSYIDNSPNSVCEAQLLGVPVIACNVGGVSTLIEHLTTGVLVPANDPYMAASYIKEIVDNKELASKIGNNARVLAIERHNKENIVNDLSRIYQTIIDL</sequence>
<name>A0A0C1G177_9SPHI</name>
<comment type="caution">
    <text evidence="2">The sequence shown here is derived from an EMBL/GenBank/DDBJ whole genome shotgun (WGS) entry which is preliminary data.</text>
</comment>
<dbReference type="OrthoDB" id="1096251at2"/>
<gene>
    <name evidence="2" type="ORF">OC25_11200</name>
</gene>
<dbReference type="Gene3D" id="3.40.50.2000">
    <property type="entry name" value="Glycogen Phosphorylase B"/>
    <property type="match status" value="2"/>
</dbReference>